<keyword evidence="2" id="KW-1185">Reference proteome</keyword>
<evidence type="ECO:0000313" key="1">
    <source>
        <dbReference type="EMBL" id="KAI3801929.1"/>
    </source>
</evidence>
<name>A0ACB9I1N1_9ASTR</name>
<protein>
    <submittedName>
        <fullName evidence="1">Uncharacterized protein</fullName>
    </submittedName>
</protein>
<gene>
    <name evidence="1" type="ORF">L1987_30047</name>
</gene>
<dbReference type="EMBL" id="CM042027">
    <property type="protein sequence ID" value="KAI3801929.1"/>
    <property type="molecule type" value="Genomic_DNA"/>
</dbReference>
<reference evidence="1 2" key="2">
    <citation type="journal article" date="2022" name="Mol. Ecol. Resour.">
        <title>The genomes of chicory, endive, great burdock and yacon provide insights into Asteraceae paleo-polyploidization history and plant inulin production.</title>
        <authorList>
            <person name="Fan W."/>
            <person name="Wang S."/>
            <person name="Wang H."/>
            <person name="Wang A."/>
            <person name="Jiang F."/>
            <person name="Liu H."/>
            <person name="Zhao H."/>
            <person name="Xu D."/>
            <person name="Zhang Y."/>
        </authorList>
    </citation>
    <scope>NUCLEOTIDE SEQUENCE [LARGE SCALE GENOMIC DNA]</scope>
    <source>
        <strain evidence="2">cv. Yunnan</strain>
        <tissue evidence="1">Leaves</tissue>
    </source>
</reference>
<evidence type="ECO:0000313" key="2">
    <source>
        <dbReference type="Proteomes" id="UP001056120"/>
    </source>
</evidence>
<proteinExistence type="predicted"/>
<comment type="caution">
    <text evidence="1">The sequence shown here is derived from an EMBL/GenBank/DDBJ whole genome shotgun (WGS) entry which is preliminary data.</text>
</comment>
<reference evidence="2" key="1">
    <citation type="journal article" date="2022" name="Mol. Ecol. Resour.">
        <title>The genomes of chicory, endive, great burdock and yacon provide insights into Asteraceae palaeo-polyploidization history and plant inulin production.</title>
        <authorList>
            <person name="Fan W."/>
            <person name="Wang S."/>
            <person name="Wang H."/>
            <person name="Wang A."/>
            <person name="Jiang F."/>
            <person name="Liu H."/>
            <person name="Zhao H."/>
            <person name="Xu D."/>
            <person name="Zhang Y."/>
        </authorList>
    </citation>
    <scope>NUCLEOTIDE SEQUENCE [LARGE SCALE GENOMIC DNA]</scope>
    <source>
        <strain evidence="2">cv. Yunnan</strain>
    </source>
</reference>
<organism evidence="1 2">
    <name type="scientific">Smallanthus sonchifolius</name>
    <dbReference type="NCBI Taxonomy" id="185202"/>
    <lineage>
        <taxon>Eukaryota</taxon>
        <taxon>Viridiplantae</taxon>
        <taxon>Streptophyta</taxon>
        <taxon>Embryophyta</taxon>
        <taxon>Tracheophyta</taxon>
        <taxon>Spermatophyta</taxon>
        <taxon>Magnoliopsida</taxon>
        <taxon>eudicotyledons</taxon>
        <taxon>Gunneridae</taxon>
        <taxon>Pentapetalae</taxon>
        <taxon>asterids</taxon>
        <taxon>campanulids</taxon>
        <taxon>Asterales</taxon>
        <taxon>Asteraceae</taxon>
        <taxon>Asteroideae</taxon>
        <taxon>Heliantheae alliance</taxon>
        <taxon>Millerieae</taxon>
        <taxon>Smallanthus</taxon>
    </lineage>
</organism>
<sequence>MAQVGRHCTVTVTIEKVFEWEALVIETKKQEKTKKGSYQNRRLCCVLVDPSVISLGNYQKAYVYKNKTGGCAAFVANDDKSAFVKEL</sequence>
<dbReference type="Proteomes" id="UP001056120">
    <property type="component" value="Linkage Group LG10"/>
</dbReference>
<accession>A0ACB9I1N1</accession>